<sequence>MILFWNKLIGDKAKFTIEARIFHSVCLLVLIALVVNVPYNYLMGTRNLAIVMLGIVLGVVAIYYSSRIKLLYNASVIAFQIYNNLLLIAIYYYNSGIHGPCYGMYIVSFFIGVIIVPKKQYWLWLPLNVLTIFGLLYYEATHPGWIINSYPNPSARFFDYGFTYIFIAGTIMLVAAYIREALHQEHTQVQEKAQTLEETNRTKDKLLSVLAHDLKEPLASIQGFLELLASYKLEESERIDIERQLLSRTKDTSYLLSNVLAWTKGQMAAVEVKLSSLHLQKTLSNTLKLVKGIAEEKHLEFEYHLSDRICIVGDKDLMQLIIRNLVTNAIKFTYSGGKIVVNTEIKENKCLIMVTDTGSGIPVSKQSSIFSLAARSTFGTQKEKGAGLGLVLCKEFTELQGGQIGFISKENIGSTFYVSMPLCQNFVAAQLEDRVEC</sequence>
<dbReference type="Pfam" id="PF00512">
    <property type="entry name" value="HisKA"/>
    <property type="match status" value="1"/>
</dbReference>
<comment type="catalytic activity">
    <reaction evidence="1">
        <text>ATP + protein L-histidine = ADP + protein N-phospho-L-histidine.</text>
        <dbReference type="EC" id="2.7.13.3"/>
    </reaction>
</comment>
<keyword evidence="6" id="KW-1133">Transmembrane helix</keyword>
<dbReference type="Proteomes" id="UP000503278">
    <property type="component" value="Chromosome"/>
</dbReference>
<feature type="transmembrane region" description="Helical" evidence="6">
    <location>
        <begin position="47"/>
        <end position="64"/>
    </location>
</feature>
<feature type="transmembrane region" description="Helical" evidence="6">
    <location>
        <begin position="71"/>
        <end position="91"/>
    </location>
</feature>
<dbReference type="SMART" id="SM00388">
    <property type="entry name" value="HisKA"/>
    <property type="match status" value="1"/>
</dbReference>
<evidence type="ECO:0000256" key="2">
    <source>
        <dbReference type="ARBA" id="ARBA00012438"/>
    </source>
</evidence>
<dbReference type="EMBL" id="CP051682">
    <property type="protein sequence ID" value="QJD97662.1"/>
    <property type="molecule type" value="Genomic_DNA"/>
</dbReference>
<dbReference type="RefSeq" id="WP_169610039.1">
    <property type="nucleotide sequence ID" value="NZ_CP051682.1"/>
</dbReference>
<dbReference type="GO" id="GO:0009927">
    <property type="term" value="F:histidine phosphotransfer kinase activity"/>
    <property type="evidence" value="ECO:0007669"/>
    <property type="project" value="TreeGrafter"/>
</dbReference>
<dbReference type="EC" id="2.7.13.3" evidence="2"/>
<dbReference type="CDD" id="cd00082">
    <property type="entry name" value="HisKA"/>
    <property type="match status" value="1"/>
</dbReference>
<dbReference type="SUPFAM" id="SSF55874">
    <property type="entry name" value="ATPase domain of HSP90 chaperone/DNA topoisomerase II/histidine kinase"/>
    <property type="match status" value="1"/>
</dbReference>
<dbReference type="PANTHER" id="PTHR43047">
    <property type="entry name" value="TWO-COMPONENT HISTIDINE PROTEIN KINASE"/>
    <property type="match status" value="1"/>
</dbReference>
<evidence type="ECO:0000256" key="3">
    <source>
        <dbReference type="ARBA" id="ARBA00022553"/>
    </source>
</evidence>
<dbReference type="InterPro" id="IPR003661">
    <property type="entry name" value="HisK_dim/P_dom"/>
</dbReference>
<keyword evidence="6" id="KW-0812">Transmembrane</keyword>
<dbReference type="PROSITE" id="PS50109">
    <property type="entry name" value="HIS_KIN"/>
    <property type="match status" value="1"/>
</dbReference>
<dbReference type="InterPro" id="IPR003594">
    <property type="entry name" value="HATPase_dom"/>
</dbReference>
<evidence type="ECO:0000313" key="9">
    <source>
        <dbReference type="Proteomes" id="UP000503278"/>
    </source>
</evidence>
<reference evidence="8 9" key="1">
    <citation type="submission" date="2020-04" db="EMBL/GenBank/DDBJ databases">
        <title>Genome sequencing of novel species.</title>
        <authorList>
            <person name="Heo J."/>
            <person name="Kim S.-J."/>
            <person name="Kim J.-S."/>
            <person name="Hong S.-B."/>
            <person name="Kwon S.-W."/>
        </authorList>
    </citation>
    <scope>NUCLEOTIDE SEQUENCE [LARGE SCALE GENOMIC DNA]</scope>
    <source>
        <strain evidence="8 9">F39-2</strain>
    </source>
</reference>
<keyword evidence="6" id="KW-0472">Membrane</keyword>
<feature type="domain" description="Histidine kinase" evidence="7">
    <location>
        <begin position="209"/>
        <end position="424"/>
    </location>
</feature>
<keyword evidence="3" id="KW-0597">Phosphoprotein</keyword>
<dbReference type="InterPro" id="IPR004358">
    <property type="entry name" value="Sig_transdc_His_kin-like_C"/>
</dbReference>
<proteinExistence type="predicted"/>
<dbReference type="PRINTS" id="PR00344">
    <property type="entry name" value="BCTRLSENSOR"/>
</dbReference>
<protein>
    <recommendedName>
        <fullName evidence="2">histidine kinase</fullName>
        <ecNumber evidence="2">2.7.13.3</ecNumber>
    </recommendedName>
</protein>
<keyword evidence="5 8" id="KW-0418">Kinase</keyword>
<dbReference type="Gene3D" id="1.10.287.130">
    <property type="match status" value="1"/>
</dbReference>
<dbReference type="GO" id="GO:0000155">
    <property type="term" value="F:phosphorelay sensor kinase activity"/>
    <property type="evidence" value="ECO:0007669"/>
    <property type="project" value="InterPro"/>
</dbReference>
<dbReference type="InterPro" id="IPR036097">
    <property type="entry name" value="HisK_dim/P_sf"/>
</dbReference>
<evidence type="ECO:0000256" key="5">
    <source>
        <dbReference type="ARBA" id="ARBA00022777"/>
    </source>
</evidence>
<evidence type="ECO:0000256" key="1">
    <source>
        <dbReference type="ARBA" id="ARBA00000085"/>
    </source>
</evidence>
<feature type="transmembrane region" description="Helical" evidence="6">
    <location>
        <begin position="160"/>
        <end position="178"/>
    </location>
</feature>
<name>A0A7L5E306_9SPHI</name>
<dbReference type="SMART" id="SM00387">
    <property type="entry name" value="HATPase_c"/>
    <property type="match status" value="1"/>
</dbReference>
<evidence type="ECO:0000256" key="4">
    <source>
        <dbReference type="ARBA" id="ARBA00022679"/>
    </source>
</evidence>
<keyword evidence="4" id="KW-0808">Transferase</keyword>
<accession>A0A7L5E306</accession>
<dbReference type="Pfam" id="PF02518">
    <property type="entry name" value="HATPase_c"/>
    <property type="match status" value="1"/>
</dbReference>
<evidence type="ECO:0000259" key="7">
    <source>
        <dbReference type="PROSITE" id="PS50109"/>
    </source>
</evidence>
<dbReference type="InterPro" id="IPR005467">
    <property type="entry name" value="His_kinase_dom"/>
</dbReference>
<dbReference type="GO" id="GO:0005886">
    <property type="term" value="C:plasma membrane"/>
    <property type="evidence" value="ECO:0007669"/>
    <property type="project" value="TreeGrafter"/>
</dbReference>
<organism evidence="8 9">
    <name type="scientific">Mucilaginibacter robiniae</name>
    <dbReference type="NCBI Taxonomy" id="2728022"/>
    <lineage>
        <taxon>Bacteria</taxon>
        <taxon>Pseudomonadati</taxon>
        <taxon>Bacteroidota</taxon>
        <taxon>Sphingobacteriia</taxon>
        <taxon>Sphingobacteriales</taxon>
        <taxon>Sphingobacteriaceae</taxon>
        <taxon>Mucilaginibacter</taxon>
    </lineage>
</organism>
<feature type="transmembrane region" description="Helical" evidence="6">
    <location>
        <begin position="21"/>
        <end position="41"/>
    </location>
</feature>
<dbReference type="Gene3D" id="3.30.565.10">
    <property type="entry name" value="Histidine kinase-like ATPase, C-terminal domain"/>
    <property type="match status" value="1"/>
</dbReference>
<feature type="transmembrane region" description="Helical" evidence="6">
    <location>
        <begin position="121"/>
        <end position="140"/>
    </location>
</feature>
<keyword evidence="9" id="KW-1185">Reference proteome</keyword>
<feature type="transmembrane region" description="Helical" evidence="6">
    <location>
        <begin position="97"/>
        <end position="116"/>
    </location>
</feature>
<dbReference type="KEGG" id="mrob:HH214_18165"/>
<evidence type="ECO:0000313" key="8">
    <source>
        <dbReference type="EMBL" id="QJD97662.1"/>
    </source>
</evidence>
<gene>
    <name evidence="8" type="ORF">HH214_18165</name>
</gene>
<dbReference type="AlphaFoldDB" id="A0A7L5E306"/>
<dbReference type="PANTHER" id="PTHR43047:SF72">
    <property type="entry name" value="OSMOSENSING HISTIDINE PROTEIN KINASE SLN1"/>
    <property type="match status" value="1"/>
</dbReference>
<evidence type="ECO:0000256" key="6">
    <source>
        <dbReference type="SAM" id="Phobius"/>
    </source>
</evidence>
<dbReference type="InterPro" id="IPR036890">
    <property type="entry name" value="HATPase_C_sf"/>
</dbReference>
<dbReference type="SUPFAM" id="SSF47384">
    <property type="entry name" value="Homodimeric domain of signal transducing histidine kinase"/>
    <property type="match status" value="1"/>
</dbReference>